<proteinExistence type="predicted"/>
<accession>A0ACC2W5K8</accession>
<keyword evidence="2" id="KW-1185">Reference proteome</keyword>
<evidence type="ECO:0000313" key="2">
    <source>
        <dbReference type="Proteomes" id="UP001230649"/>
    </source>
</evidence>
<protein>
    <submittedName>
        <fullName evidence="1">Uncharacterized protein</fullName>
    </submittedName>
</protein>
<evidence type="ECO:0000313" key="1">
    <source>
        <dbReference type="EMBL" id="KAJ9105872.1"/>
    </source>
</evidence>
<reference evidence="1" key="1">
    <citation type="submission" date="2023-04" db="EMBL/GenBank/DDBJ databases">
        <title>Draft Genome sequencing of Naganishia species isolated from polar environments using Oxford Nanopore Technology.</title>
        <authorList>
            <person name="Leo P."/>
            <person name="Venkateswaran K."/>
        </authorList>
    </citation>
    <scope>NUCLEOTIDE SEQUENCE</scope>
    <source>
        <strain evidence="1">MNA-CCFEE 5262</strain>
    </source>
</reference>
<dbReference type="Proteomes" id="UP001230649">
    <property type="component" value="Unassembled WGS sequence"/>
</dbReference>
<name>A0ACC2W5K8_9TREE</name>
<organism evidence="1 2">
    <name type="scientific">Naganishia adeliensis</name>
    <dbReference type="NCBI Taxonomy" id="92952"/>
    <lineage>
        <taxon>Eukaryota</taxon>
        <taxon>Fungi</taxon>
        <taxon>Dikarya</taxon>
        <taxon>Basidiomycota</taxon>
        <taxon>Agaricomycotina</taxon>
        <taxon>Tremellomycetes</taxon>
        <taxon>Filobasidiales</taxon>
        <taxon>Filobasidiaceae</taxon>
        <taxon>Naganishia</taxon>
    </lineage>
</organism>
<dbReference type="EMBL" id="JASBWS010000046">
    <property type="protein sequence ID" value="KAJ9105872.1"/>
    <property type="molecule type" value="Genomic_DNA"/>
</dbReference>
<comment type="caution">
    <text evidence="1">The sequence shown here is derived from an EMBL/GenBank/DDBJ whole genome shotgun (WGS) entry which is preliminary data.</text>
</comment>
<sequence>MEETQLEPNAQAGPSSMPSSEVTSTSIELNPDGTPKLSKSAMKKAAKRARAESEKLVRRAAEKERRKANAAKRRADMQAGLLSKEEMEEIQKRQEEKRLRKRIRSKGGNVVKDDEATWKGGIVVDCGFDELMNGQEIVSMTNQLYFVHALNRMSSRPFRHCAFTGINGRMKERLDTKLNGEYAKFTRLEWRGEDVNDMRHAPARSEEEWTAFTNSKRVGRKTVTGGRGPIDLAETPLRNPFDGQEYVYLSADADYELETLKENETYIIGGIVDRNRYKNLCQDNATKMGVKTARLPIGKYLADLPTRKVLTVNQVFEILLKYNELGSWQAAMEAVMPQRKYQIGGKRALRKLEERQKAGPEVGDKAAEESVDENEENDDGEDERVPEAVAGMQPHSGDESDSDDGGQDVGIDEEAMANEG</sequence>
<gene>
    <name evidence="1" type="ORF">QFC20_004207</name>
</gene>